<evidence type="ECO:0000256" key="1">
    <source>
        <dbReference type="ARBA" id="ARBA00022603"/>
    </source>
</evidence>
<protein>
    <submittedName>
        <fullName evidence="4">SAM-dependent methyltransferase domain-containing protein</fullName>
    </submittedName>
</protein>
<dbReference type="RefSeq" id="WP_207678927.1">
    <property type="nucleotide sequence ID" value="NZ_CP061800.1"/>
</dbReference>
<dbReference type="EMBL" id="CP061800">
    <property type="protein sequence ID" value="QTA90951.1"/>
    <property type="molecule type" value="Genomic_DNA"/>
</dbReference>
<evidence type="ECO:0000313" key="5">
    <source>
        <dbReference type="Proteomes" id="UP000663722"/>
    </source>
</evidence>
<organism evidence="4 5">
    <name type="scientific">Desulfonema magnum</name>
    <dbReference type="NCBI Taxonomy" id="45655"/>
    <lineage>
        <taxon>Bacteria</taxon>
        <taxon>Pseudomonadati</taxon>
        <taxon>Thermodesulfobacteriota</taxon>
        <taxon>Desulfobacteria</taxon>
        <taxon>Desulfobacterales</taxon>
        <taxon>Desulfococcaceae</taxon>
        <taxon>Desulfonema</taxon>
    </lineage>
</organism>
<dbReference type="Pfam" id="PF01555">
    <property type="entry name" value="N6_N4_Mtase"/>
    <property type="match status" value="1"/>
</dbReference>
<reference evidence="4" key="1">
    <citation type="journal article" date="2021" name="Microb. Physiol.">
        <title>Proteogenomic Insights into the Physiology of Marine, Sulfate-Reducing, Filamentous Desulfonema limicola and Desulfonema magnum.</title>
        <authorList>
            <person name="Schnaars V."/>
            <person name="Wohlbrand L."/>
            <person name="Scheve S."/>
            <person name="Hinrichs C."/>
            <person name="Reinhardt R."/>
            <person name="Rabus R."/>
        </authorList>
    </citation>
    <scope>NUCLEOTIDE SEQUENCE</scope>
    <source>
        <strain evidence="4">4be13</strain>
    </source>
</reference>
<sequence>MKTYRLASSFEALQDAANYFIVNEPSQMFLKEIPDNSIDYILTDPPHGNRIPYLELSMLWNGWLRKEADYDNEIIVSEAKDRDKDIHDYNKLLNSVLSECFRVLKPGRYFSFMFNSLDDKAWLNVVKTFHSVGFSLNAVETLGYSANSVVQDNRKNGLQTDFIITYRKSEDAAAKNKKLEFISIKNSQAYTEMIKSMKSDRSKPFQIINNIICNLLQNNQFTKISELLEVIEKI</sequence>
<proteinExistence type="predicted"/>
<accession>A0A975BSR2</accession>
<dbReference type="KEGG" id="dmm:dnm_070150"/>
<name>A0A975BSR2_9BACT</name>
<dbReference type="InterPro" id="IPR029063">
    <property type="entry name" value="SAM-dependent_MTases_sf"/>
</dbReference>
<evidence type="ECO:0000256" key="2">
    <source>
        <dbReference type="ARBA" id="ARBA00022679"/>
    </source>
</evidence>
<dbReference type="Gene3D" id="3.40.50.150">
    <property type="entry name" value="Vaccinia Virus protein VP39"/>
    <property type="match status" value="1"/>
</dbReference>
<keyword evidence="5" id="KW-1185">Reference proteome</keyword>
<dbReference type="GO" id="GO:0032259">
    <property type="term" value="P:methylation"/>
    <property type="evidence" value="ECO:0007669"/>
    <property type="project" value="UniProtKB-KW"/>
</dbReference>
<evidence type="ECO:0000259" key="3">
    <source>
        <dbReference type="Pfam" id="PF01555"/>
    </source>
</evidence>
<dbReference type="GO" id="GO:0003677">
    <property type="term" value="F:DNA binding"/>
    <property type="evidence" value="ECO:0007669"/>
    <property type="project" value="InterPro"/>
</dbReference>
<dbReference type="InterPro" id="IPR002941">
    <property type="entry name" value="DNA_methylase_N4/N6"/>
</dbReference>
<dbReference type="GO" id="GO:0008170">
    <property type="term" value="F:N-methyltransferase activity"/>
    <property type="evidence" value="ECO:0007669"/>
    <property type="project" value="InterPro"/>
</dbReference>
<dbReference type="AlphaFoldDB" id="A0A975BSR2"/>
<dbReference type="Proteomes" id="UP000663722">
    <property type="component" value="Chromosome"/>
</dbReference>
<feature type="domain" description="DNA methylase N-4/N-6" evidence="3">
    <location>
        <begin position="38"/>
        <end position="205"/>
    </location>
</feature>
<dbReference type="SUPFAM" id="SSF53335">
    <property type="entry name" value="S-adenosyl-L-methionine-dependent methyltransferases"/>
    <property type="match status" value="1"/>
</dbReference>
<gene>
    <name evidence="4" type="ORF">dnm_070150</name>
</gene>
<keyword evidence="1 4" id="KW-0489">Methyltransferase</keyword>
<keyword evidence="2" id="KW-0808">Transferase</keyword>
<evidence type="ECO:0000313" key="4">
    <source>
        <dbReference type="EMBL" id="QTA90951.1"/>
    </source>
</evidence>